<dbReference type="PANTHER" id="PTHR31157">
    <property type="entry name" value="SCP DOMAIN-CONTAINING PROTEIN"/>
    <property type="match status" value="1"/>
</dbReference>
<dbReference type="InterPro" id="IPR014044">
    <property type="entry name" value="CAP_dom"/>
</dbReference>
<dbReference type="EMBL" id="JACFXV010000053">
    <property type="protein sequence ID" value="MBA5777861.1"/>
    <property type="molecule type" value="Genomic_DNA"/>
</dbReference>
<dbReference type="Proteomes" id="UP000541109">
    <property type="component" value="Unassembled WGS sequence"/>
</dbReference>
<feature type="compositionally biased region" description="Gly residues" evidence="1">
    <location>
        <begin position="271"/>
        <end position="298"/>
    </location>
</feature>
<feature type="region of interest" description="Disordered" evidence="1">
    <location>
        <begin position="234"/>
        <end position="359"/>
    </location>
</feature>
<organism evidence="3 4">
    <name type="scientific">Stappia albiluteola</name>
    <dbReference type="NCBI Taxonomy" id="2758565"/>
    <lineage>
        <taxon>Bacteria</taxon>
        <taxon>Pseudomonadati</taxon>
        <taxon>Pseudomonadota</taxon>
        <taxon>Alphaproteobacteria</taxon>
        <taxon>Hyphomicrobiales</taxon>
        <taxon>Stappiaceae</taxon>
        <taxon>Stappia</taxon>
    </lineage>
</organism>
<dbReference type="PANTHER" id="PTHR31157:SF1">
    <property type="entry name" value="SCP DOMAIN-CONTAINING PROTEIN"/>
    <property type="match status" value="1"/>
</dbReference>
<dbReference type="CDD" id="cd05379">
    <property type="entry name" value="CAP_bacterial"/>
    <property type="match status" value="1"/>
</dbReference>
<dbReference type="Pfam" id="PF13620">
    <property type="entry name" value="CarboxypepD_reg"/>
    <property type="match status" value="1"/>
</dbReference>
<dbReference type="Gene3D" id="3.40.33.10">
    <property type="entry name" value="CAP"/>
    <property type="match status" value="1"/>
</dbReference>
<dbReference type="Gene3D" id="2.60.40.10">
    <property type="entry name" value="Immunoglobulins"/>
    <property type="match status" value="1"/>
</dbReference>
<keyword evidence="4" id="KW-1185">Reference proteome</keyword>
<feature type="compositionally biased region" description="Pro residues" evidence="1">
    <location>
        <begin position="242"/>
        <end position="263"/>
    </location>
</feature>
<dbReference type="SUPFAM" id="SSF55797">
    <property type="entry name" value="PR-1-like"/>
    <property type="match status" value="1"/>
</dbReference>
<evidence type="ECO:0000259" key="2">
    <source>
        <dbReference type="Pfam" id="PF00188"/>
    </source>
</evidence>
<dbReference type="GO" id="GO:0004180">
    <property type="term" value="F:carboxypeptidase activity"/>
    <property type="evidence" value="ECO:0007669"/>
    <property type="project" value="UniProtKB-KW"/>
</dbReference>
<feature type="compositionally biased region" description="Low complexity" evidence="1">
    <location>
        <begin position="308"/>
        <end position="328"/>
    </location>
</feature>
<dbReference type="InterPro" id="IPR035940">
    <property type="entry name" value="CAP_sf"/>
</dbReference>
<sequence>MPEPSANEQYLLELINAERAKAGVPPLAFDSELNDAAEDHSEWMIQTDTFSHTGVGGSSPTTRIRNSGYDLTGSWATGENIAYATLRAPSGTQDEVELLHQNLMNSSGHRANILNGNFREVGLGFETGEYRGRDTAFVTENFAKSGSDVFLTGVVFDDQDGDKFYDPGEGMDEVTVTAVRSDGRTFQTTVYDSGGYSLALPAGTYQVTFSGGGIAETTKQVSIGSQNVKLDLVDPALGSSAPPAPQPEPEPQPQPEPEPQPQPDPDETAGGDTGGDTGGSTGGPTGGSTGGNTGGSWGGFRFRWSSSNNNNTTTNNNDNDGGNTFGGFRWSFSTRSRTLSENESGDDTDAQTPDSTNDSFNFGDAINANNPGSLVGGNEPSGNRIFSFGHSDGDLPSWFNLAESHAPLGDDVSADAIMGRVLANLTSHLPSDH</sequence>
<comment type="caution">
    <text evidence="3">The sequence shown here is derived from an EMBL/GenBank/DDBJ whole genome shotgun (WGS) entry which is preliminary data.</text>
</comment>
<dbReference type="Pfam" id="PF00188">
    <property type="entry name" value="CAP"/>
    <property type="match status" value="1"/>
</dbReference>
<feature type="domain" description="SCP" evidence="2">
    <location>
        <begin position="12"/>
        <end position="138"/>
    </location>
</feature>
<feature type="compositionally biased region" description="Polar residues" evidence="1">
    <location>
        <begin position="331"/>
        <end position="342"/>
    </location>
</feature>
<reference evidence="3 4" key="1">
    <citation type="submission" date="2020-07" db="EMBL/GenBank/DDBJ databases">
        <title>Stappia sp., F7233, whole genome shotgun sequencing project.</title>
        <authorList>
            <person name="Jiang S."/>
            <person name="Liu Z.W."/>
            <person name="Du Z.J."/>
        </authorList>
    </citation>
    <scope>NUCLEOTIDE SEQUENCE [LARGE SCALE GENOMIC DNA]</scope>
    <source>
        <strain evidence="3 4">F7233</strain>
    </source>
</reference>
<dbReference type="InterPro" id="IPR013783">
    <property type="entry name" value="Ig-like_fold"/>
</dbReference>
<protein>
    <submittedName>
        <fullName evidence="3">Carboxypeptidase regulatory-like domain-containing protein</fullName>
    </submittedName>
</protein>
<evidence type="ECO:0000313" key="3">
    <source>
        <dbReference type="EMBL" id="MBA5777861.1"/>
    </source>
</evidence>
<evidence type="ECO:0000313" key="4">
    <source>
        <dbReference type="Proteomes" id="UP000541109"/>
    </source>
</evidence>
<dbReference type="AlphaFoldDB" id="A0A839AE73"/>
<keyword evidence="3" id="KW-0645">Protease</keyword>
<dbReference type="SUPFAM" id="SSF49478">
    <property type="entry name" value="Cna protein B-type domain"/>
    <property type="match status" value="1"/>
</dbReference>
<name>A0A839AE73_9HYPH</name>
<evidence type="ECO:0000256" key="1">
    <source>
        <dbReference type="SAM" id="MobiDB-lite"/>
    </source>
</evidence>
<keyword evidence="3" id="KW-0378">Hydrolase</keyword>
<gene>
    <name evidence="3" type="ORF">H2509_12080</name>
</gene>
<keyword evidence="3" id="KW-0121">Carboxypeptidase</keyword>
<proteinExistence type="predicted"/>
<feature type="compositionally biased region" description="Polar residues" evidence="1">
    <location>
        <begin position="350"/>
        <end position="359"/>
    </location>
</feature>
<accession>A0A839AE73</accession>